<sequence>MLITSRRAKALSAPARQGYPRSAEACRPVVEDVLGNEVSEPTAGSISCLPRHSLASLGPASPSALSCSALICPNLAWPVLSWSGLVWSDLVSPTRPPVYGTSDVILPESGGEAGHLQFAEMYLDPENKMEETKVIEITKDTTSTSTSTPTSS</sequence>
<accession>A0A448WIW2</accession>
<gene>
    <name evidence="1" type="ORF">PXEA_LOCUS6106</name>
</gene>
<reference evidence="1" key="1">
    <citation type="submission" date="2018-11" db="EMBL/GenBank/DDBJ databases">
        <authorList>
            <consortium name="Pathogen Informatics"/>
        </authorList>
    </citation>
    <scope>NUCLEOTIDE SEQUENCE</scope>
</reference>
<keyword evidence="2" id="KW-1185">Reference proteome</keyword>
<evidence type="ECO:0000313" key="2">
    <source>
        <dbReference type="Proteomes" id="UP000784294"/>
    </source>
</evidence>
<dbReference type="Proteomes" id="UP000784294">
    <property type="component" value="Unassembled WGS sequence"/>
</dbReference>
<dbReference type="AlphaFoldDB" id="A0A448WIW2"/>
<organism evidence="1 2">
    <name type="scientific">Protopolystoma xenopodis</name>
    <dbReference type="NCBI Taxonomy" id="117903"/>
    <lineage>
        <taxon>Eukaryota</taxon>
        <taxon>Metazoa</taxon>
        <taxon>Spiralia</taxon>
        <taxon>Lophotrochozoa</taxon>
        <taxon>Platyhelminthes</taxon>
        <taxon>Monogenea</taxon>
        <taxon>Polyopisthocotylea</taxon>
        <taxon>Polystomatidea</taxon>
        <taxon>Polystomatidae</taxon>
        <taxon>Protopolystoma</taxon>
    </lineage>
</organism>
<dbReference type="EMBL" id="CAAALY010015437">
    <property type="protein sequence ID" value="VEL12666.1"/>
    <property type="molecule type" value="Genomic_DNA"/>
</dbReference>
<comment type="caution">
    <text evidence="1">The sequence shown here is derived from an EMBL/GenBank/DDBJ whole genome shotgun (WGS) entry which is preliminary data.</text>
</comment>
<evidence type="ECO:0000313" key="1">
    <source>
        <dbReference type="EMBL" id="VEL12666.1"/>
    </source>
</evidence>
<proteinExistence type="predicted"/>
<protein>
    <submittedName>
        <fullName evidence="1">Uncharacterized protein</fullName>
    </submittedName>
</protein>
<name>A0A448WIW2_9PLAT</name>